<protein>
    <submittedName>
        <fullName evidence="3">Amidase domain-containing protein</fullName>
    </submittedName>
</protein>
<dbReference type="PANTHER" id="PTHR40032:SF1">
    <property type="entry name" value="EXPORTED PROTEIN"/>
    <property type="match status" value="1"/>
</dbReference>
<evidence type="ECO:0000313" key="4">
    <source>
        <dbReference type="Proteomes" id="UP000662814"/>
    </source>
</evidence>
<accession>A0ABX6YJN7</accession>
<dbReference type="InterPro" id="IPR014756">
    <property type="entry name" value="Ig_E-set"/>
</dbReference>
<dbReference type="PROSITE" id="PS51257">
    <property type="entry name" value="PROKAR_LIPOPROTEIN"/>
    <property type="match status" value="1"/>
</dbReference>
<dbReference type="InterPro" id="IPR038765">
    <property type="entry name" value="Papain-like_cys_pep_sf"/>
</dbReference>
<dbReference type="InterPro" id="IPR006311">
    <property type="entry name" value="TAT_signal"/>
</dbReference>
<dbReference type="InterPro" id="IPR002909">
    <property type="entry name" value="IPT_dom"/>
</dbReference>
<dbReference type="CDD" id="cd00102">
    <property type="entry name" value="IPT"/>
    <property type="match status" value="1"/>
</dbReference>
<name>A0ABX6YJN7_9MICO</name>
<proteinExistence type="predicted"/>
<sequence>MRRTSRTAVMTALFAAAAMLLAGCAVAPADAAARQHSDRPVPLVTATPVAIPTVSEVSPASGSLSGGDTVTLTGESLSQVTSVTFGDRAASELAVVDQNTITVVAPRQATYQTGTVEIAAMIGEQAAPASGDLTYEYTAVTDVDRQMQYALTYWKDYNDDEWGDYNPLGGDCANFVSQTLAARGWEPSNTWHNYSGSATTAWAFVPALDNWLQTVPDVTRLSSDQRDQIEVGDVAVFSWSGTTYRDHVMIVSDVVTNDDGSIDIKLVGHNVDNDFRDFDETVTEEHPGGDAWFYSIP</sequence>
<dbReference type="InterPro" id="IPR013783">
    <property type="entry name" value="Ig-like_fold"/>
</dbReference>
<dbReference type="Pfam" id="PF12671">
    <property type="entry name" value="Amidase_6"/>
    <property type="match status" value="1"/>
</dbReference>
<dbReference type="EMBL" id="CP061169">
    <property type="protein sequence ID" value="QPZ38961.1"/>
    <property type="molecule type" value="Genomic_DNA"/>
</dbReference>
<evidence type="ECO:0000259" key="2">
    <source>
        <dbReference type="SMART" id="SM00429"/>
    </source>
</evidence>
<dbReference type="Proteomes" id="UP000662814">
    <property type="component" value="Chromosome"/>
</dbReference>
<dbReference type="PROSITE" id="PS51318">
    <property type="entry name" value="TAT"/>
    <property type="match status" value="1"/>
</dbReference>
<keyword evidence="1" id="KW-0732">Signal</keyword>
<dbReference type="SMART" id="SM00429">
    <property type="entry name" value="IPT"/>
    <property type="match status" value="1"/>
</dbReference>
<dbReference type="InterPro" id="IPR024301">
    <property type="entry name" value="Amidase_6"/>
</dbReference>
<feature type="chain" id="PRO_5047387967" evidence="1">
    <location>
        <begin position="32"/>
        <end position="297"/>
    </location>
</feature>
<gene>
    <name evidence="3" type="ORF">HCR76_02340</name>
</gene>
<evidence type="ECO:0000313" key="3">
    <source>
        <dbReference type="EMBL" id="QPZ38961.1"/>
    </source>
</evidence>
<dbReference type="Gene3D" id="2.60.40.10">
    <property type="entry name" value="Immunoglobulins"/>
    <property type="match status" value="1"/>
</dbReference>
<dbReference type="SUPFAM" id="SSF54001">
    <property type="entry name" value="Cysteine proteinases"/>
    <property type="match status" value="1"/>
</dbReference>
<organism evidence="3 4">
    <name type="scientific">Paramicrobacterium chengjingii</name>
    <dbReference type="NCBI Taxonomy" id="2769067"/>
    <lineage>
        <taxon>Bacteria</taxon>
        <taxon>Bacillati</taxon>
        <taxon>Actinomycetota</taxon>
        <taxon>Actinomycetes</taxon>
        <taxon>Micrococcales</taxon>
        <taxon>Microbacteriaceae</taxon>
        <taxon>Paramicrobacterium</taxon>
    </lineage>
</organism>
<dbReference type="RefSeq" id="WP_166985043.1">
    <property type="nucleotide sequence ID" value="NZ_CP061169.1"/>
</dbReference>
<dbReference type="SUPFAM" id="SSF81296">
    <property type="entry name" value="E set domains"/>
    <property type="match status" value="1"/>
</dbReference>
<dbReference type="Pfam" id="PF01833">
    <property type="entry name" value="TIG"/>
    <property type="match status" value="1"/>
</dbReference>
<dbReference type="PANTHER" id="PTHR40032">
    <property type="entry name" value="EXPORTED PROTEIN-RELATED"/>
    <property type="match status" value="1"/>
</dbReference>
<feature type="domain" description="IPT/TIG" evidence="2">
    <location>
        <begin position="51"/>
        <end position="138"/>
    </location>
</feature>
<reference evidence="3 4" key="1">
    <citation type="submission" date="2020-12" db="EMBL/GenBank/DDBJ databases">
        <title>Microbacterium sp. HY060.</title>
        <authorList>
            <person name="Zhou J."/>
        </authorList>
    </citation>
    <scope>NUCLEOTIDE SEQUENCE [LARGE SCALE GENOMIC DNA]</scope>
    <source>
        <strain evidence="3 4">HY60</strain>
    </source>
</reference>
<keyword evidence="4" id="KW-1185">Reference proteome</keyword>
<evidence type="ECO:0000256" key="1">
    <source>
        <dbReference type="SAM" id="SignalP"/>
    </source>
</evidence>
<feature type="signal peptide" evidence="1">
    <location>
        <begin position="1"/>
        <end position="31"/>
    </location>
</feature>